<evidence type="ECO:0000313" key="2">
    <source>
        <dbReference type="EMBL" id="OHA91320.1"/>
    </source>
</evidence>
<protein>
    <submittedName>
        <fullName evidence="2">Uncharacterized protein</fullName>
    </submittedName>
</protein>
<organism evidence="2 3">
    <name type="scientific">Candidatus Zambryskibacteria bacterium RIFCSPHIGHO2_01_FULL_49_18</name>
    <dbReference type="NCBI Taxonomy" id="1802740"/>
    <lineage>
        <taxon>Bacteria</taxon>
        <taxon>Candidatus Zambryskiibacteriota</taxon>
    </lineage>
</organism>
<gene>
    <name evidence="2" type="ORF">A2758_02570</name>
</gene>
<keyword evidence="1" id="KW-0812">Transmembrane</keyword>
<evidence type="ECO:0000256" key="1">
    <source>
        <dbReference type="SAM" id="Phobius"/>
    </source>
</evidence>
<accession>A0A1G2T201</accession>
<keyword evidence="1" id="KW-1133">Transmembrane helix</keyword>
<dbReference type="EMBL" id="MHVJ01000013">
    <property type="protein sequence ID" value="OHA91320.1"/>
    <property type="molecule type" value="Genomic_DNA"/>
</dbReference>
<dbReference type="AlphaFoldDB" id="A0A1G2T201"/>
<dbReference type="Proteomes" id="UP000178612">
    <property type="component" value="Unassembled WGS sequence"/>
</dbReference>
<reference evidence="2 3" key="1">
    <citation type="journal article" date="2016" name="Nat. Commun.">
        <title>Thousands of microbial genomes shed light on interconnected biogeochemical processes in an aquifer system.</title>
        <authorList>
            <person name="Anantharaman K."/>
            <person name="Brown C.T."/>
            <person name="Hug L.A."/>
            <person name="Sharon I."/>
            <person name="Castelle C.J."/>
            <person name="Probst A.J."/>
            <person name="Thomas B.C."/>
            <person name="Singh A."/>
            <person name="Wilkins M.J."/>
            <person name="Karaoz U."/>
            <person name="Brodie E.L."/>
            <person name="Williams K.H."/>
            <person name="Hubbard S.S."/>
            <person name="Banfield J.F."/>
        </authorList>
    </citation>
    <scope>NUCLEOTIDE SEQUENCE [LARGE SCALE GENOMIC DNA]</scope>
</reference>
<evidence type="ECO:0000313" key="3">
    <source>
        <dbReference type="Proteomes" id="UP000178612"/>
    </source>
</evidence>
<name>A0A1G2T201_9BACT</name>
<feature type="transmembrane region" description="Helical" evidence="1">
    <location>
        <begin position="31"/>
        <end position="50"/>
    </location>
</feature>
<sequence length="119" mass="13652">MKKFRISEEQLALPFERARNISISYEDRQKYFWFLAGIAVLSIFIYFYAISATARNTALRENMQAHLSDAGSRIGALEFSYVALKNAVTYEKAHELGFKEAENPVFVTRTTDTSLTLNR</sequence>
<keyword evidence="1" id="KW-0472">Membrane</keyword>
<comment type="caution">
    <text evidence="2">The sequence shown here is derived from an EMBL/GenBank/DDBJ whole genome shotgun (WGS) entry which is preliminary data.</text>
</comment>
<proteinExistence type="predicted"/>